<dbReference type="Pfam" id="PF07690">
    <property type="entry name" value="MFS_1"/>
    <property type="match status" value="1"/>
</dbReference>
<comment type="subcellular location">
    <subcellularLocation>
        <location evidence="1">Membrane</location>
        <topology evidence="1">Multi-pass membrane protein</topology>
    </subcellularLocation>
</comment>
<sequence>MPLTTLHPFSSPIATSNLLTSSDVTIAVPFPDGQNGEPYNTTSNESTSKVQRPKVENESAPNSGEKNELEGEFNVVRPVFSAMLAFQGIGGGGLQALTIVIIGEIVSPRERGKYQGIMSGTIGVAAVGGPILGGLLTDHVSWRWGFWINVPVGIVAAAGYQFALDLPSPTASLRSQMKRVDYTGVVLSTAAVTCVMLACTWGGASFPWISGQVLGLFGTSAILFTMFAWSQTIIHEPVIPLGLLKNRNYAAISCVFFFMGFAQLGISFFIPVYYQDILKVSPTQSGVEILPLVLCLICFAVVAGLVTAKTGEVVFFPPMGFALQTVGLGLMST</sequence>
<evidence type="ECO:0000256" key="6">
    <source>
        <dbReference type="SAM" id="Phobius"/>
    </source>
</evidence>
<keyword evidence="3 6" id="KW-1133">Transmembrane helix</keyword>
<dbReference type="PANTHER" id="PTHR23501">
    <property type="entry name" value="MAJOR FACILITATOR SUPERFAMILY"/>
    <property type="match status" value="1"/>
</dbReference>
<dbReference type="Gene3D" id="1.20.1250.20">
    <property type="entry name" value="MFS general substrate transporter like domains"/>
    <property type="match status" value="1"/>
</dbReference>
<keyword evidence="2 6" id="KW-0812">Transmembrane</keyword>
<dbReference type="AlphaFoldDB" id="A0A139AU64"/>
<dbReference type="GO" id="GO:0022857">
    <property type="term" value="F:transmembrane transporter activity"/>
    <property type="evidence" value="ECO:0007669"/>
    <property type="project" value="InterPro"/>
</dbReference>
<evidence type="ECO:0000259" key="7">
    <source>
        <dbReference type="PROSITE" id="PS50850"/>
    </source>
</evidence>
<dbReference type="PANTHER" id="PTHR23501:SF197">
    <property type="entry name" value="COMD"/>
    <property type="match status" value="1"/>
</dbReference>
<feature type="transmembrane region" description="Helical" evidence="6">
    <location>
        <begin position="209"/>
        <end position="229"/>
    </location>
</feature>
<feature type="transmembrane region" description="Helical" evidence="6">
    <location>
        <begin position="313"/>
        <end position="331"/>
    </location>
</feature>
<dbReference type="InterPro" id="IPR020846">
    <property type="entry name" value="MFS_dom"/>
</dbReference>
<dbReference type="EMBL" id="KQ965736">
    <property type="protein sequence ID" value="KXS20271.1"/>
    <property type="molecule type" value="Genomic_DNA"/>
</dbReference>
<gene>
    <name evidence="8" type="ORF">M427DRAFT_28546</name>
</gene>
<dbReference type="OrthoDB" id="2147446at2759"/>
<dbReference type="InterPro" id="IPR005829">
    <property type="entry name" value="Sugar_transporter_CS"/>
</dbReference>
<feature type="transmembrane region" description="Helical" evidence="6">
    <location>
        <begin position="144"/>
        <end position="163"/>
    </location>
</feature>
<feature type="domain" description="Major facilitator superfamily (MFS) profile" evidence="7">
    <location>
        <begin position="1"/>
        <end position="333"/>
    </location>
</feature>
<dbReference type="InterPro" id="IPR011701">
    <property type="entry name" value="MFS"/>
</dbReference>
<evidence type="ECO:0000313" key="9">
    <source>
        <dbReference type="Proteomes" id="UP000070544"/>
    </source>
</evidence>
<feature type="transmembrane region" description="Helical" evidence="6">
    <location>
        <begin position="79"/>
        <end position="102"/>
    </location>
</feature>
<dbReference type="GO" id="GO:0005886">
    <property type="term" value="C:plasma membrane"/>
    <property type="evidence" value="ECO:0007669"/>
    <property type="project" value="TreeGrafter"/>
</dbReference>
<dbReference type="SUPFAM" id="SSF103473">
    <property type="entry name" value="MFS general substrate transporter"/>
    <property type="match status" value="1"/>
</dbReference>
<evidence type="ECO:0000256" key="1">
    <source>
        <dbReference type="ARBA" id="ARBA00004141"/>
    </source>
</evidence>
<keyword evidence="4 6" id="KW-0472">Membrane</keyword>
<evidence type="ECO:0000256" key="2">
    <source>
        <dbReference type="ARBA" id="ARBA00022692"/>
    </source>
</evidence>
<feature type="compositionally biased region" description="Polar residues" evidence="5">
    <location>
        <begin position="37"/>
        <end position="50"/>
    </location>
</feature>
<evidence type="ECO:0000256" key="3">
    <source>
        <dbReference type="ARBA" id="ARBA00022989"/>
    </source>
</evidence>
<proteinExistence type="predicted"/>
<dbReference type="Proteomes" id="UP000070544">
    <property type="component" value="Unassembled WGS sequence"/>
</dbReference>
<keyword evidence="9" id="KW-1185">Reference proteome</keyword>
<dbReference type="PROSITE" id="PS00217">
    <property type="entry name" value="SUGAR_TRANSPORT_2"/>
    <property type="match status" value="1"/>
</dbReference>
<dbReference type="Gene3D" id="1.20.1720.10">
    <property type="entry name" value="Multidrug resistance protein D"/>
    <property type="match status" value="1"/>
</dbReference>
<feature type="transmembrane region" description="Helical" evidence="6">
    <location>
        <begin position="114"/>
        <end position="132"/>
    </location>
</feature>
<feature type="region of interest" description="Disordered" evidence="5">
    <location>
        <begin position="29"/>
        <end position="68"/>
    </location>
</feature>
<organism evidence="8 9">
    <name type="scientific">Gonapodya prolifera (strain JEL478)</name>
    <name type="common">Monoblepharis prolifera</name>
    <dbReference type="NCBI Taxonomy" id="1344416"/>
    <lineage>
        <taxon>Eukaryota</taxon>
        <taxon>Fungi</taxon>
        <taxon>Fungi incertae sedis</taxon>
        <taxon>Chytridiomycota</taxon>
        <taxon>Chytridiomycota incertae sedis</taxon>
        <taxon>Monoblepharidomycetes</taxon>
        <taxon>Monoblepharidales</taxon>
        <taxon>Gonapodyaceae</taxon>
        <taxon>Gonapodya</taxon>
    </lineage>
</organism>
<protein>
    <submittedName>
        <fullName evidence="8">MFS general substrate transporter</fullName>
    </submittedName>
</protein>
<name>A0A139AU64_GONPJ</name>
<reference evidence="8 9" key="1">
    <citation type="journal article" date="2015" name="Genome Biol. Evol.">
        <title>Phylogenomic analyses indicate that early fungi evolved digesting cell walls of algal ancestors of land plants.</title>
        <authorList>
            <person name="Chang Y."/>
            <person name="Wang S."/>
            <person name="Sekimoto S."/>
            <person name="Aerts A.L."/>
            <person name="Choi C."/>
            <person name="Clum A."/>
            <person name="LaButti K.M."/>
            <person name="Lindquist E.A."/>
            <person name="Yee Ngan C."/>
            <person name="Ohm R.A."/>
            <person name="Salamov A.A."/>
            <person name="Grigoriev I.V."/>
            <person name="Spatafora J.W."/>
            <person name="Berbee M.L."/>
        </authorList>
    </citation>
    <scope>NUCLEOTIDE SEQUENCE [LARGE SCALE GENOMIC DNA]</scope>
    <source>
        <strain evidence="8 9">JEL478</strain>
    </source>
</reference>
<accession>A0A139AU64</accession>
<dbReference type="PROSITE" id="PS50850">
    <property type="entry name" value="MFS"/>
    <property type="match status" value="1"/>
</dbReference>
<dbReference type="InterPro" id="IPR036259">
    <property type="entry name" value="MFS_trans_sf"/>
</dbReference>
<evidence type="ECO:0000313" key="8">
    <source>
        <dbReference type="EMBL" id="KXS20271.1"/>
    </source>
</evidence>
<feature type="transmembrane region" description="Helical" evidence="6">
    <location>
        <begin position="184"/>
        <end position="203"/>
    </location>
</feature>
<feature type="transmembrane region" description="Helical" evidence="6">
    <location>
        <begin position="286"/>
        <end position="306"/>
    </location>
</feature>
<feature type="transmembrane region" description="Helical" evidence="6">
    <location>
        <begin position="249"/>
        <end position="274"/>
    </location>
</feature>
<evidence type="ECO:0000256" key="5">
    <source>
        <dbReference type="SAM" id="MobiDB-lite"/>
    </source>
</evidence>
<evidence type="ECO:0000256" key="4">
    <source>
        <dbReference type="ARBA" id="ARBA00023136"/>
    </source>
</evidence>